<dbReference type="GO" id="GO:0000160">
    <property type="term" value="P:phosphorelay signal transduction system"/>
    <property type="evidence" value="ECO:0007669"/>
    <property type="project" value="InterPro"/>
</dbReference>
<dbReference type="InterPro" id="IPR016032">
    <property type="entry name" value="Sig_transdc_resp-reg_C-effctor"/>
</dbReference>
<dbReference type="PANTHER" id="PTHR43214">
    <property type="entry name" value="TWO-COMPONENT RESPONSE REGULATOR"/>
    <property type="match status" value="1"/>
</dbReference>
<dbReference type="AlphaFoldDB" id="A0A7C1JLR8"/>
<dbReference type="PRINTS" id="PR00038">
    <property type="entry name" value="HTHLUXR"/>
</dbReference>
<keyword evidence="2" id="KW-0238">DNA-binding</keyword>
<keyword evidence="1 3" id="KW-0597">Phosphoprotein</keyword>
<dbReference type="GO" id="GO:0006355">
    <property type="term" value="P:regulation of DNA-templated transcription"/>
    <property type="evidence" value="ECO:0007669"/>
    <property type="project" value="InterPro"/>
</dbReference>
<gene>
    <name evidence="6" type="ORF">ENQ20_14850</name>
</gene>
<dbReference type="InterPro" id="IPR039420">
    <property type="entry name" value="WalR-like"/>
</dbReference>
<dbReference type="SMART" id="SM00421">
    <property type="entry name" value="HTH_LUXR"/>
    <property type="match status" value="1"/>
</dbReference>
<reference evidence="6" key="1">
    <citation type="journal article" date="2020" name="mSystems">
        <title>Genome- and Community-Level Interaction Insights into Carbon Utilization and Element Cycling Functions of Hydrothermarchaeota in Hydrothermal Sediment.</title>
        <authorList>
            <person name="Zhou Z."/>
            <person name="Liu Y."/>
            <person name="Xu W."/>
            <person name="Pan J."/>
            <person name="Luo Z.H."/>
            <person name="Li M."/>
        </authorList>
    </citation>
    <scope>NUCLEOTIDE SEQUENCE [LARGE SCALE GENOMIC DNA]</scope>
    <source>
        <strain evidence="6">SpSt-289</strain>
    </source>
</reference>
<evidence type="ECO:0000256" key="3">
    <source>
        <dbReference type="PROSITE-ProRule" id="PRU00169"/>
    </source>
</evidence>
<evidence type="ECO:0000259" key="4">
    <source>
        <dbReference type="PROSITE" id="PS50043"/>
    </source>
</evidence>
<organism evidence="6">
    <name type="scientific">Caldilinea aerophila</name>
    <dbReference type="NCBI Taxonomy" id="133453"/>
    <lineage>
        <taxon>Bacteria</taxon>
        <taxon>Bacillati</taxon>
        <taxon>Chloroflexota</taxon>
        <taxon>Caldilineae</taxon>
        <taxon>Caldilineales</taxon>
        <taxon>Caldilineaceae</taxon>
        <taxon>Caldilinea</taxon>
    </lineage>
</organism>
<comment type="caution">
    <text evidence="6">The sequence shown here is derived from an EMBL/GenBank/DDBJ whole genome shotgun (WGS) entry which is preliminary data.</text>
</comment>
<dbReference type="InterPro" id="IPR001789">
    <property type="entry name" value="Sig_transdc_resp-reg_receiver"/>
</dbReference>
<evidence type="ECO:0000259" key="5">
    <source>
        <dbReference type="PROSITE" id="PS50110"/>
    </source>
</evidence>
<dbReference type="PROSITE" id="PS50043">
    <property type="entry name" value="HTH_LUXR_2"/>
    <property type="match status" value="1"/>
</dbReference>
<evidence type="ECO:0000256" key="2">
    <source>
        <dbReference type="ARBA" id="ARBA00023125"/>
    </source>
</evidence>
<dbReference type="Gene3D" id="3.40.50.2300">
    <property type="match status" value="1"/>
</dbReference>
<dbReference type="InterPro" id="IPR058245">
    <property type="entry name" value="NreC/VraR/RcsB-like_REC"/>
</dbReference>
<dbReference type="PANTHER" id="PTHR43214:SF43">
    <property type="entry name" value="TWO-COMPONENT RESPONSE REGULATOR"/>
    <property type="match status" value="1"/>
</dbReference>
<dbReference type="PROSITE" id="PS00622">
    <property type="entry name" value="HTH_LUXR_1"/>
    <property type="match status" value="1"/>
</dbReference>
<dbReference type="EMBL" id="DSMG01000153">
    <property type="protein sequence ID" value="HDX32746.1"/>
    <property type="molecule type" value="Genomic_DNA"/>
</dbReference>
<sequence>MVVDDHAVVRSGLAAFLLAYDDLELVGEAANGAEALAMIERRRPDVVLMDLVMPEMDGATATRLLRERHPEIQVIVLTSFKEEEMVQGALAAGAIGYLLKNVSADELVNAIRAARMGRPTLAPEATQVLIHSATHPKHPPLGHDLTERERDVLALMVTGLNNNEIAERLVVSRSTVKYHVSNILSKLQAASRTEAVAYALQQKLVDFPADRTIDEGK</sequence>
<dbReference type="InterPro" id="IPR000792">
    <property type="entry name" value="Tscrpt_reg_LuxR_C"/>
</dbReference>
<accession>A0A7C1JLR8</accession>
<proteinExistence type="predicted"/>
<dbReference type="PROSITE" id="PS50110">
    <property type="entry name" value="RESPONSE_REGULATORY"/>
    <property type="match status" value="1"/>
</dbReference>
<dbReference type="Pfam" id="PF00072">
    <property type="entry name" value="Response_reg"/>
    <property type="match status" value="1"/>
</dbReference>
<evidence type="ECO:0000256" key="1">
    <source>
        <dbReference type="ARBA" id="ARBA00022553"/>
    </source>
</evidence>
<evidence type="ECO:0000313" key="6">
    <source>
        <dbReference type="EMBL" id="HDX32746.1"/>
    </source>
</evidence>
<dbReference type="GO" id="GO:0003677">
    <property type="term" value="F:DNA binding"/>
    <property type="evidence" value="ECO:0007669"/>
    <property type="project" value="UniProtKB-KW"/>
</dbReference>
<dbReference type="SUPFAM" id="SSF52172">
    <property type="entry name" value="CheY-like"/>
    <property type="match status" value="1"/>
</dbReference>
<feature type="domain" description="HTH luxR-type" evidence="4">
    <location>
        <begin position="138"/>
        <end position="203"/>
    </location>
</feature>
<dbReference type="CDD" id="cd06170">
    <property type="entry name" value="LuxR_C_like"/>
    <property type="match status" value="1"/>
</dbReference>
<protein>
    <submittedName>
        <fullName evidence="6">Response regulator transcription factor</fullName>
    </submittedName>
</protein>
<dbReference type="SMART" id="SM00448">
    <property type="entry name" value="REC"/>
    <property type="match status" value="1"/>
</dbReference>
<feature type="modified residue" description="4-aspartylphosphate" evidence="3">
    <location>
        <position position="50"/>
    </location>
</feature>
<feature type="domain" description="Response regulatory" evidence="5">
    <location>
        <begin position="1"/>
        <end position="115"/>
    </location>
</feature>
<dbReference type="InterPro" id="IPR011006">
    <property type="entry name" value="CheY-like_superfamily"/>
</dbReference>
<dbReference type="SUPFAM" id="SSF46894">
    <property type="entry name" value="C-terminal effector domain of the bipartite response regulators"/>
    <property type="match status" value="1"/>
</dbReference>
<dbReference type="Pfam" id="PF00196">
    <property type="entry name" value="GerE"/>
    <property type="match status" value="1"/>
</dbReference>
<name>A0A7C1JLR8_9CHLR</name>
<dbReference type="CDD" id="cd17535">
    <property type="entry name" value="REC_NarL-like"/>
    <property type="match status" value="1"/>
</dbReference>